<feature type="transmembrane region" description="Helical" evidence="6">
    <location>
        <begin position="299"/>
        <end position="315"/>
    </location>
</feature>
<dbReference type="AlphaFoldDB" id="A0A1G1YKC4"/>
<comment type="subcellular location">
    <subcellularLocation>
        <location evidence="1">Membrane</location>
        <topology evidence="1">Multi-pass membrane protein</topology>
    </subcellularLocation>
</comment>
<keyword evidence="2 6" id="KW-0812">Transmembrane</keyword>
<dbReference type="Pfam" id="PF04932">
    <property type="entry name" value="Wzy_C"/>
    <property type="match status" value="1"/>
</dbReference>
<evidence type="ECO:0000256" key="2">
    <source>
        <dbReference type="ARBA" id="ARBA00022692"/>
    </source>
</evidence>
<feature type="compositionally biased region" description="Polar residues" evidence="5">
    <location>
        <begin position="96"/>
        <end position="113"/>
    </location>
</feature>
<evidence type="ECO:0000256" key="3">
    <source>
        <dbReference type="ARBA" id="ARBA00022989"/>
    </source>
</evidence>
<feature type="transmembrane region" description="Helical" evidence="6">
    <location>
        <begin position="17"/>
        <end position="35"/>
    </location>
</feature>
<feature type="transmembrane region" description="Helical" evidence="6">
    <location>
        <begin position="62"/>
        <end position="84"/>
    </location>
</feature>
<comment type="caution">
    <text evidence="8">The sequence shown here is derived from an EMBL/GenBank/DDBJ whole genome shotgun (WGS) entry which is preliminary data.</text>
</comment>
<dbReference type="PANTHER" id="PTHR37422">
    <property type="entry name" value="TEICHURONIC ACID BIOSYNTHESIS PROTEIN TUAE"/>
    <property type="match status" value="1"/>
</dbReference>
<evidence type="ECO:0000259" key="7">
    <source>
        <dbReference type="Pfam" id="PF04932"/>
    </source>
</evidence>
<evidence type="ECO:0000256" key="6">
    <source>
        <dbReference type="SAM" id="Phobius"/>
    </source>
</evidence>
<organism evidence="8 9">
    <name type="scientific">Candidatus Buchananbacteria bacterium RIFCSPLOWO2_01_FULL_45_31</name>
    <dbReference type="NCBI Taxonomy" id="1797545"/>
    <lineage>
        <taxon>Bacteria</taxon>
        <taxon>Candidatus Buchananiibacteriota</taxon>
    </lineage>
</organism>
<evidence type="ECO:0000256" key="4">
    <source>
        <dbReference type="ARBA" id="ARBA00023136"/>
    </source>
</evidence>
<feature type="transmembrane region" description="Helical" evidence="6">
    <location>
        <begin position="40"/>
        <end position="56"/>
    </location>
</feature>
<gene>
    <name evidence="8" type="ORF">A3B15_01495</name>
</gene>
<dbReference type="GO" id="GO:0016020">
    <property type="term" value="C:membrane"/>
    <property type="evidence" value="ECO:0007669"/>
    <property type="project" value="UniProtKB-SubCell"/>
</dbReference>
<feature type="transmembrane region" description="Helical" evidence="6">
    <location>
        <begin position="230"/>
        <end position="254"/>
    </location>
</feature>
<feature type="region of interest" description="Disordered" evidence="5">
    <location>
        <begin position="91"/>
        <end position="113"/>
    </location>
</feature>
<feature type="domain" description="O-antigen ligase-related" evidence="7">
    <location>
        <begin position="283"/>
        <end position="421"/>
    </location>
</feature>
<dbReference type="InterPro" id="IPR007016">
    <property type="entry name" value="O-antigen_ligase-rel_domated"/>
</dbReference>
<feature type="transmembrane region" description="Helical" evidence="6">
    <location>
        <begin position="404"/>
        <end position="427"/>
    </location>
</feature>
<dbReference type="STRING" id="1797545.A3B15_01495"/>
<dbReference type="PANTHER" id="PTHR37422:SF13">
    <property type="entry name" value="LIPOPOLYSACCHARIDE BIOSYNTHESIS PROTEIN PA4999-RELATED"/>
    <property type="match status" value="1"/>
</dbReference>
<accession>A0A1G1YKC4</accession>
<evidence type="ECO:0000313" key="8">
    <source>
        <dbReference type="EMBL" id="OGY52802.1"/>
    </source>
</evidence>
<protein>
    <recommendedName>
        <fullName evidence="7">O-antigen ligase-related domain-containing protein</fullName>
    </recommendedName>
</protein>
<reference evidence="8 9" key="1">
    <citation type="journal article" date="2016" name="Nat. Commun.">
        <title>Thousands of microbial genomes shed light on interconnected biogeochemical processes in an aquifer system.</title>
        <authorList>
            <person name="Anantharaman K."/>
            <person name="Brown C.T."/>
            <person name="Hug L.A."/>
            <person name="Sharon I."/>
            <person name="Castelle C.J."/>
            <person name="Probst A.J."/>
            <person name="Thomas B.C."/>
            <person name="Singh A."/>
            <person name="Wilkins M.J."/>
            <person name="Karaoz U."/>
            <person name="Brodie E.L."/>
            <person name="Williams K.H."/>
            <person name="Hubbard S.S."/>
            <person name="Banfield J.F."/>
        </authorList>
    </citation>
    <scope>NUCLEOTIDE SEQUENCE [LARGE SCALE GENOMIC DNA]</scope>
</reference>
<sequence length="482" mass="53505">MFFFDFSWPIQHFLNQFWWQINFLLLVILVILGFLSWKKPAYAAGLTIILLPTYLFRAKIWFVPFTFLELCVWVTFIGWLIKAISFTNVRGRERSPSPSLQTTPLASARGSSDKSFGVGAGSDEAMFSAILTACRQYQWPIILIITGATISTFLGPNLAAAAGIWKAYFIEPVMFFLILTSILKTEKNKKIILWSLGISTLSISLLAIFQKFTGFGIAEPGWVNPAARRVTAIFTSPNAVGLYLAPVALVYLGWLMEAIKRWSDKAIKPSGHEIIINFSKILIIVLALIAILFTKSAGAYLGLGAGLVFFAIFGGNKKITAGLVLAALIIALILPFSREKIFSLMSSKDASGQNRLALIRISKDYLLASPKNFIFGAGLGGFARIQNQSRDPLKLEPLLYPHNIILNFWLETGLLGLFGFLWLIILFFKNGFKKILVGAYGNTPLRLAVMAALVYLIVHGLIDVPYFKNDLAVLFWVIIGLL</sequence>
<dbReference type="EMBL" id="MHIO01000042">
    <property type="protein sequence ID" value="OGY52802.1"/>
    <property type="molecule type" value="Genomic_DNA"/>
</dbReference>
<feature type="transmembrane region" description="Helical" evidence="6">
    <location>
        <begin position="137"/>
        <end position="154"/>
    </location>
</feature>
<evidence type="ECO:0000256" key="1">
    <source>
        <dbReference type="ARBA" id="ARBA00004141"/>
    </source>
</evidence>
<evidence type="ECO:0000313" key="9">
    <source>
        <dbReference type="Proteomes" id="UP000177250"/>
    </source>
</evidence>
<proteinExistence type="predicted"/>
<feature type="transmembrane region" description="Helical" evidence="6">
    <location>
        <begin position="320"/>
        <end position="337"/>
    </location>
</feature>
<feature type="transmembrane region" description="Helical" evidence="6">
    <location>
        <begin position="274"/>
        <end position="293"/>
    </location>
</feature>
<keyword evidence="3 6" id="KW-1133">Transmembrane helix</keyword>
<feature type="transmembrane region" description="Helical" evidence="6">
    <location>
        <begin position="191"/>
        <end position="210"/>
    </location>
</feature>
<keyword evidence="4 6" id="KW-0472">Membrane</keyword>
<dbReference type="Proteomes" id="UP000177250">
    <property type="component" value="Unassembled WGS sequence"/>
</dbReference>
<evidence type="ECO:0000256" key="5">
    <source>
        <dbReference type="SAM" id="MobiDB-lite"/>
    </source>
</evidence>
<feature type="transmembrane region" description="Helical" evidence="6">
    <location>
        <begin position="447"/>
        <end position="467"/>
    </location>
</feature>
<feature type="transmembrane region" description="Helical" evidence="6">
    <location>
        <begin position="160"/>
        <end position="179"/>
    </location>
</feature>
<name>A0A1G1YKC4_9BACT</name>
<dbReference type="InterPro" id="IPR051533">
    <property type="entry name" value="WaaL-like"/>
</dbReference>